<evidence type="ECO:0000256" key="6">
    <source>
        <dbReference type="SAM" id="Phobius"/>
    </source>
</evidence>
<reference evidence="7" key="1">
    <citation type="journal article" date="2024" name="Gigascience">
        <title>Chromosome-level genome of the poultry shaft louse Menopon gallinae provides insight into the host-switching and adaptive evolution of parasitic lice.</title>
        <authorList>
            <person name="Xu Y."/>
            <person name="Ma L."/>
            <person name="Liu S."/>
            <person name="Liang Y."/>
            <person name="Liu Q."/>
            <person name="He Z."/>
            <person name="Tian L."/>
            <person name="Duan Y."/>
            <person name="Cai W."/>
            <person name="Li H."/>
            <person name="Song F."/>
        </authorList>
    </citation>
    <scope>NUCLEOTIDE SEQUENCE</scope>
    <source>
        <strain evidence="7">Cailab_2023a</strain>
    </source>
</reference>
<evidence type="ECO:0000313" key="7">
    <source>
        <dbReference type="EMBL" id="KAL0280846.1"/>
    </source>
</evidence>
<accession>A0AAW2IFL5</accession>
<proteinExistence type="inferred from homology"/>
<dbReference type="InterPro" id="IPR006696">
    <property type="entry name" value="DUF423"/>
</dbReference>
<comment type="similarity">
    <text evidence="2">Belongs to the TMEM256 family.</text>
</comment>
<evidence type="ECO:0000256" key="1">
    <source>
        <dbReference type="ARBA" id="ARBA00004141"/>
    </source>
</evidence>
<sequence>MVFSDIWNTTYGVVASVANYSKQIGGGLLESAKIVRNPPPEVRLPSNLQNLDVLKLVNIGHPVIRFAALSGAMATVLGAYGAHTLPMKDEYEERKHVFKTANQYHFYHTLAVLAVPLSRYPKTTASMMTLGMLLFCGTCYYHAFTGDQKLKTLTPVGGIFLIMGWLSMIL</sequence>
<name>A0AAW2IFL5_9NEOP</name>
<evidence type="ECO:0000256" key="2">
    <source>
        <dbReference type="ARBA" id="ARBA00006208"/>
    </source>
</evidence>
<comment type="subcellular location">
    <subcellularLocation>
        <location evidence="1">Membrane</location>
        <topology evidence="1">Multi-pass membrane protein</topology>
    </subcellularLocation>
</comment>
<feature type="transmembrane region" description="Helical" evidence="6">
    <location>
        <begin position="63"/>
        <end position="83"/>
    </location>
</feature>
<evidence type="ECO:0000256" key="3">
    <source>
        <dbReference type="ARBA" id="ARBA00022692"/>
    </source>
</evidence>
<comment type="caution">
    <text evidence="7">The sequence shown here is derived from an EMBL/GenBank/DDBJ whole genome shotgun (WGS) entry which is preliminary data.</text>
</comment>
<evidence type="ECO:0000256" key="4">
    <source>
        <dbReference type="ARBA" id="ARBA00022989"/>
    </source>
</evidence>
<gene>
    <name evidence="7" type="ORF">PYX00_002015</name>
</gene>
<evidence type="ECO:0008006" key="8">
    <source>
        <dbReference type="Google" id="ProtNLM"/>
    </source>
</evidence>
<keyword evidence="4 6" id="KW-1133">Transmembrane helix</keyword>
<dbReference type="GO" id="GO:0016020">
    <property type="term" value="C:membrane"/>
    <property type="evidence" value="ECO:0007669"/>
    <property type="project" value="UniProtKB-SubCell"/>
</dbReference>
<dbReference type="AlphaFoldDB" id="A0AAW2IFL5"/>
<dbReference type="PANTHER" id="PTHR43461:SF1">
    <property type="entry name" value="TRANSMEMBRANE PROTEIN 256"/>
    <property type="match status" value="1"/>
</dbReference>
<evidence type="ECO:0000256" key="5">
    <source>
        <dbReference type="ARBA" id="ARBA00023136"/>
    </source>
</evidence>
<keyword evidence="3 6" id="KW-0812">Transmembrane</keyword>
<dbReference type="EMBL" id="JARGDH010000001">
    <property type="protein sequence ID" value="KAL0280846.1"/>
    <property type="molecule type" value="Genomic_DNA"/>
</dbReference>
<keyword evidence="5 6" id="KW-0472">Membrane</keyword>
<dbReference type="Pfam" id="PF04241">
    <property type="entry name" value="DUF423"/>
    <property type="match status" value="1"/>
</dbReference>
<feature type="transmembrane region" description="Helical" evidence="6">
    <location>
        <begin position="150"/>
        <end position="169"/>
    </location>
</feature>
<organism evidence="7">
    <name type="scientific">Menopon gallinae</name>
    <name type="common">poultry shaft louse</name>
    <dbReference type="NCBI Taxonomy" id="328185"/>
    <lineage>
        <taxon>Eukaryota</taxon>
        <taxon>Metazoa</taxon>
        <taxon>Ecdysozoa</taxon>
        <taxon>Arthropoda</taxon>
        <taxon>Hexapoda</taxon>
        <taxon>Insecta</taxon>
        <taxon>Pterygota</taxon>
        <taxon>Neoptera</taxon>
        <taxon>Paraneoptera</taxon>
        <taxon>Psocodea</taxon>
        <taxon>Troctomorpha</taxon>
        <taxon>Phthiraptera</taxon>
        <taxon>Amblycera</taxon>
        <taxon>Menoponidae</taxon>
        <taxon>Menopon</taxon>
    </lineage>
</organism>
<dbReference type="PANTHER" id="PTHR43461">
    <property type="entry name" value="TRANSMEMBRANE PROTEIN 256"/>
    <property type="match status" value="1"/>
</dbReference>
<feature type="transmembrane region" description="Helical" evidence="6">
    <location>
        <begin position="126"/>
        <end position="143"/>
    </location>
</feature>
<protein>
    <recommendedName>
        <fullName evidence="8">Transmembrane protein 256 homolog</fullName>
    </recommendedName>
</protein>